<dbReference type="Gene3D" id="3.40.190.150">
    <property type="entry name" value="Bordetella uptake gene, domain 1"/>
    <property type="match status" value="1"/>
</dbReference>
<feature type="chain" id="PRO_5045453940" evidence="2">
    <location>
        <begin position="28"/>
        <end position="324"/>
    </location>
</feature>
<dbReference type="Proteomes" id="UP001549320">
    <property type="component" value="Unassembled WGS sequence"/>
</dbReference>
<organism evidence="3 4">
    <name type="scientific">Ottowia thiooxydans</name>
    <dbReference type="NCBI Taxonomy" id="219182"/>
    <lineage>
        <taxon>Bacteria</taxon>
        <taxon>Pseudomonadati</taxon>
        <taxon>Pseudomonadota</taxon>
        <taxon>Betaproteobacteria</taxon>
        <taxon>Burkholderiales</taxon>
        <taxon>Comamonadaceae</taxon>
        <taxon>Ottowia</taxon>
    </lineage>
</organism>
<gene>
    <name evidence="3" type="ORF">ABIE13_003469</name>
</gene>
<evidence type="ECO:0000313" key="3">
    <source>
        <dbReference type="EMBL" id="MET4578353.1"/>
    </source>
</evidence>
<dbReference type="InterPro" id="IPR042100">
    <property type="entry name" value="Bug_dom1"/>
</dbReference>
<proteinExistence type="inferred from homology"/>
<comment type="caution">
    <text evidence="3">The sequence shown here is derived from an EMBL/GenBank/DDBJ whole genome shotgun (WGS) entry which is preliminary data.</text>
</comment>
<dbReference type="EMBL" id="JBEPSH010000006">
    <property type="protein sequence ID" value="MET4578353.1"/>
    <property type="molecule type" value="Genomic_DNA"/>
</dbReference>
<dbReference type="SUPFAM" id="SSF53850">
    <property type="entry name" value="Periplasmic binding protein-like II"/>
    <property type="match status" value="1"/>
</dbReference>
<dbReference type="Pfam" id="PF03401">
    <property type="entry name" value="TctC"/>
    <property type="match status" value="1"/>
</dbReference>
<dbReference type="PANTHER" id="PTHR42928">
    <property type="entry name" value="TRICARBOXYLATE-BINDING PROTEIN"/>
    <property type="match status" value="1"/>
</dbReference>
<keyword evidence="3" id="KW-0675">Receptor</keyword>
<dbReference type="PANTHER" id="PTHR42928:SF5">
    <property type="entry name" value="BLR1237 PROTEIN"/>
    <property type="match status" value="1"/>
</dbReference>
<keyword evidence="4" id="KW-1185">Reference proteome</keyword>
<evidence type="ECO:0000313" key="4">
    <source>
        <dbReference type="Proteomes" id="UP001549320"/>
    </source>
</evidence>
<accession>A0ABV2QCS8</accession>
<evidence type="ECO:0000256" key="2">
    <source>
        <dbReference type="SAM" id="SignalP"/>
    </source>
</evidence>
<name>A0ABV2QCS8_9BURK</name>
<dbReference type="InterPro" id="IPR005064">
    <property type="entry name" value="BUG"/>
</dbReference>
<dbReference type="CDD" id="cd07012">
    <property type="entry name" value="PBP2_Bug_TTT"/>
    <property type="match status" value="1"/>
</dbReference>
<comment type="similarity">
    <text evidence="1">Belongs to the UPF0065 (bug) family.</text>
</comment>
<dbReference type="Gene3D" id="3.40.190.10">
    <property type="entry name" value="Periplasmic binding protein-like II"/>
    <property type="match status" value="1"/>
</dbReference>
<dbReference type="RefSeq" id="WP_354445510.1">
    <property type="nucleotide sequence ID" value="NZ_JBEPSH010000006.1"/>
</dbReference>
<protein>
    <submittedName>
        <fullName evidence="3">Tripartite-type tricarboxylate transporter receptor subunit TctC</fullName>
    </submittedName>
</protein>
<dbReference type="PIRSF" id="PIRSF017082">
    <property type="entry name" value="YflP"/>
    <property type="match status" value="1"/>
</dbReference>
<reference evidence="3 4" key="1">
    <citation type="submission" date="2024-06" db="EMBL/GenBank/DDBJ databases">
        <title>Sorghum-associated microbial communities from plants grown in Nebraska, USA.</title>
        <authorList>
            <person name="Schachtman D."/>
        </authorList>
    </citation>
    <scope>NUCLEOTIDE SEQUENCE [LARGE SCALE GENOMIC DNA]</scope>
    <source>
        <strain evidence="3 4">2709</strain>
    </source>
</reference>
<evidence type="ECO:0000256" key="1">
    <source>
        <dbReference type="ARBA" id="ARBA00006987"/>
    </source>
</evidence>
<keyword evidence="2" id="KW-0732">Signal</keyword>
<feature type="signal peptide" evidence="2">
    <location>
        <begin position="1"/>
        <end position="27"/>
    </location>
</feature>
<sequence>MMTKRKFLSSFAITASVAMSMLPAVQAQDLAGKPITLVVPFSAGSSTDAIARLLAQLLGPELKTTLVIDNKPGAGGLIAAKQVASARPDGTTIFITTNTTHAANQFMYKNLPYDPVDDFTPVSLLRKTYQTILVRSDLPAKSVAELVDLAKRQPGKLTFGSGSASSRMGIELLKQLAGVEMLHVPYKSNPHVATALMGAEVDVAAMETAILADATHGKFRPLAVTSDRRLPHLKDLPTVAESGLKSYEMSSWTAVYLPKGASPQLTEQLQQAFVRVMNTEPMAQHLRKSGSTLTTSTPQELAKFQAAETEKWGRMIRAAGIQPE</sequence>